<evidence type="ECO:0000313" key="2">
    <source>
        <dbReference type="EMBL" id="KAF4466643.1"/>
    </source>
</evidence>
<comment type="caution">
    <text evidence="2">The sequence shown here is derived from an EMBL/GenBank/DDBJ whole genome shotgun (WGS) entry which is preliminary data.</text>
</comment>
<dbReference type="AlphaFoldDB" id="A0A8H4LEF9"/>
<name>A0A8H4LEF9_9HYPO</name>
<gene>
    <name evidence="2" type="ORF">FALBO_6495</name>
</gene>
<organism evidence="2 3">
    <name type="scientific">Fusarium albosuccineum</name>
    <dbReference type="NCBI Taxonomy" id="1237068"/>
    <lineage>
        <taxon>Eukaryota</taxon>
        <taxon>Fungi</taxon>
        <taxon>Dikarya</taxon>
        <taxon>Ascomycota</taxon>
        <taxon>Pezizomycotina</taxon>
        <taxon>Sordariomycetes</taxon>
        <taxon>Hypocreomycetidae</taxon>
        <taxon>Hypocreales</taxon>
        <taxon>Nectriaceae</taxon>
        <taxon>Fusarium</taxon>
        <taxon>Fusarium decemcellulare species complex</taxon>
    </lineage>
</organism>
<dbReference type="EMBL" id="JAADYS010000848">
    <property type="protein sequence ID" value="KAF4466643.1"/>
    <property type="molecule type" value="Genomic_DNA"/>
</dbReference>
<feature type="compositionally biased region" description="Low complexity" evidence="1">
    <location>
        <begin position="124"/>
        <end position="153"/>
    </location>
</feature>
<dbReference type="Proteomes" id="UP000554235">
    <property type="component" value="Unassembled WGS sequence"/>
</dbReference>
<feature type="region of interest" description="Disordered" evidence="1">
    <location>
        <begin position="105"/>
        <end position="153"/>
    </location>
</feature>
<feature type="compositionally biased region" description="Polar residues" evidence="1">
    <location>
        <begin position="106"/>
        <end position="120"/>
    </location>
</feature>
<keyword evidence="3" id="KW-1185">Reference proteome</keyword>
<evidence type="ECO:0000256" key="1">
    <source>
        <dbReference type="SAM" id="MobiDB-lite"/>
    </source>
</evidence>
<evidence type="ECO:0000313" key="3">
    <source>
        <dbReference type="Proteomes" id="UP000554235"/>
    </source>
</evidence>
<protein>
    <submittedName>
        <fullName evidence="2">Uncharacterized protein</fullName>
    </submittedName>
</protein>
<proteinExistence type="predicted"/>
<accession>A0A8H4LEF9</accession>
<sequence>MEYDNPYNTTFVVGPWASKTFPSSPWTTGRFHWLHPEIEEEKEPWLASIDCPMSKATVLQCSKIRGFGARRQTLAVPGKAIDGLGVTFDWVLITITAGQNFLYRDSQATPTDDTPAQSASEALETGSTSEVEETGASSREATATETSSSAAAP</sequence>
<reference evidence="2 3" key="1">
    <citation type="submission" date="2020-01" db="EMBL/GenBank/DDBJ databases">
        <title>Identification and distribution of gene clusters putatively required for synthesis of sphingolipid metabolism inhibitors in phylogenetically diverse species of the filamentous fungus Fusarium.</title>
        <authorList>
            <person name="Kim H.-S."/>
            <person name="Busman M."/>
            <person name="Brown D.W."/>
            <person name="Divon H."/>
            <person name="Uhlig S."/>
            <person name="Proctor R.H."/>
        </authorList>
    </citation>
    <scope>NUCLEOTIDE SEQUENCE [LARGE SCALE GENOMIC DNA]</scope>
    <source>
        <strain evidence="2 3">NRRL 20459</strain>
    </source>
</reference>